<dbReference type="Pfam" id="PF07715">
    <property type="entry name" value="Plug"/>
    <property type="match status" value="1"/>
</dbReference>
<dbReference type="InterPro" id="IPR000531">
    <property type="entry name" value="Beta-barrel_TonB"/>
</dbReference>
<evidence type="ECO:0000256" key="10">
    <source>
        <dbReference type="RuleBase" id="RU003357"/>
    </source>
</evidence>
<reference evidence="14 15" key="1">
    <citation type="submission" date="2019-05" db="EMBL/GenBank/DDBJ databases">
        <title>Algicella ahnfeltiae gen. nov., sp. nov., a novel marine bacterium of the family Flavobacteriaceae isolated from a red alga.</title>
        <authorList>
            <person name="Nedashkovskaya O.I."/>
            <person name="Kukhlevskiy A.D."/>
            <person name="Kim S.-G."/>
            <person name="Zhukova N.V."/>
            <person name="Mikhailov V.V."/>
        </authorList>
    </citation>
    <scope>NUCLEOTIDE SEQUENCE [LARGE SCALE GENOMIC DNA]</scope>
    <source>
        <strain evidence="14 15">10Alg115</strain>
    </source>
</reference>
<comment type="subcellular location">
    <subcellularLocation>
        <location evidence="1">Cell outer membrane</location>
        <topology evidence="1">Multi-pass membrane protein</topology>
    </subcellularLocation>
</comment>
<evidence type="ECO:0000256" key="3">
    <source>
        <dbReference type="ARBA" id="ARBA00022452"/>
    </source>
</evidence>
<accession>A0A5B7TQP0</accession>
<dbReference type="InterPro" id="IPR036942">
    <property type="entry name" value="Beta-barrel_TonB_sf"/>
</dbReference>
<name>A0A5B7TQP0_9FLAO</name>
<dbReference type="InterPro" id="IPR012910">
    <property type="entry name" value="Plug_dom"/>
</dbReference>
<sequence>MQAIKTIFTILFLTIFTQLHAQTTISGTVRDKKGEPIPGANVYLENTYDGATTDLDGKFRFTTTETGEQTLVVSNLNFHTFRQFDNVNALDGLKIVLKEAINTLDAVVLSAGSFKAGGTTAVSVMSPLDVVTTAGVAGDFIGALQTLPGTQIVGEDGRLFVRGGTADETGVYIDGLQVFKPYISTTNNTPTRGRYSPFLFDGITFSTGGYSAEYGNALSSVLLLNTIKEPKQNETNISLMSLGLGIGHTQKWEKDALIINTSYINLAPYNKLAPDRDSWNKLPESLSGEAVYRHTTNNGLFKFYTAYSFSKFDVEQENINYKDLVRFKLKDNNWYTNLSFDGFIGDNIKLTTGLSYSNSNTDVGFEETDVNDVENALHFKTKLKHTFSNAFKLAYGVELTSINFNEKGSVSQNENFQYEFTHTMGSLFAESEVFFSTNFAGKFGIRGEYNALLKDYAFSPRVSLAYKLNGQSQLSFAYGDFYQTPQNNELKIEQNLSFQKATHYILNYQYKKNKQLFRAEVYYKDYASLLQYDTEIDVPTANFNNNGFGFAKGIDLFWKDSKNIKNLQYWVSYSYLDTERKYRDFSEQVMPSFATKHNASLVTKYWINDWRSQVGATYSFASGRPYDNPNTSQFMSGKTKTYNNLSMNWSYLISQQKILFVSVSNIMGLKNTYGYTYANTPDVNGMFQRQAIVPSADRFFFVGFFWTISDDKSKNQLDNL</sequence>
<evidence type="ECO:0000313" key="14">
    <source>
        <dbReference type="EMBL" id="QCX39259.1"/>
    </source>
</evidence>
<evidence type="ECO:0000256" key="7">
    <source>
        <dbReference type="ARBA" id="ARBA00023136"/>
    </source>
</evidence>
<feature type="signal peptide" evidence="11">
    <location>
        <begin position="1"/>
        <end position="21"/>
    </location>
</feature>
<keyword evidence="15" id="KW-1185">Reference proteome</keyword>
<dbReference type="PANTHER" id="PTHR30069:SF29">
    <property type="entry name" value="HEMOGLOBIN AND HEMOGLOBIN-HAPTOGLOBIN-BINDING PROTEIN 1-RELATED"/>
    <property type="match status" value="1"/>
</dbReference>
<evidence type="ECO:0000259" key="13">
    <source>
        <dbReference type="Pfam" id="PF07715"/>
    </source>
</evidence>
<keyword evidence="7 10" id="KW-0472">Membrane</keyword>
<dbReference type="InterPro" id="IPR037066">
    <property type="entry name" value="Plug_dom_sf"/>
</dbReference>
<dbReference type="SUPFAM" id="SSF56935">
    <property type="entry name" value="Porins"/>
    <property type="match status" value="1"/>
</dbReference>
<dbReference type="OrthoDB" id="1075473at2"/>
<keyword evidence="5 11" id="KW-0732">Signal</keyword>
<protein>
    <submittedName>
        <fullName evidence="14">TonB-dependent receptor</fullName>
    </submittedName>
</protein>
<keyword evidence="9" id="KW-0998">Cell outer membrane</keyword>
<keyword evidence="3" id="KW-1134">Transmembrane beta strand</keyword>
<dbReference type="Gene3D" id="2.60.40.1120">
    <property type="entry name" value="Carboxypeptidase-like, regulatory domain"/>
    <property type="match status" value="1"/>
</dbReference>
<feature type="domain" description="TonB-dependent receptor plug" evidence="13">
    <location>
        <begin position="120"/>
        <end position="217"/>
    </location>
</feature>
<dbReference type="PANTHER" id="PTHR30069">
    <property type="entry name" value="TONB-DEPENDENT OUTER MEMBRANE RECEPTOR"/>
    <property type="match status" value="1"/>
</dbReference>
<keyword evidence="2" id="KW-0813">Transport</keyword>
<proteinExistence type="inferred from homology"/>
<keyword evidence="4" id="KW-0812">Transmembrane</keyword>
<feature type="chain" id="PRO_5022975504" evidence="11">
    <location>
        <begin position="22"/>
        <end position="720"/>
    </location>
</feature>
<evidence type="ECO:0000256" key="8">
    <source>
        <dbReference type="ARBA" id="ARBA00023170"/>
    </source>
</evidence>
<dbReference type="InterPro" id="IPR039426">
    <property type="entry name" value="TonB-dep_rcpt-like"/>
</dbReference>
<keyword evidence="8 14" id="KW-0675">Receptor</keyword>
<dbReference type="Pfam" id="PF00593">
    <property type="entry name" value="TonB_dep_Rec_b-barrel"/>
    <property type="match status" value="1"/>
</dbReference>
<comment type="similarity">
    <text evidence="10">Belongs to the TonB-dependent receptor family.</text>
</comment>
<dbReference type="InterPro" id="IPR008969">
    <property type="entry name" value="CarboxyPept-like_regulatory"/>
</dbReference>
<evidence type="ECO:0000256" key="9">
    <source>
        <dbReference type="ARBA" id="ARBA00023237"/>
    </source>
</evidence>
<feature type="domain" description="TonB-dependent receptor-like beta-barrel" evidence="12">
    <location>
        <begin position="284"/>
        <end position="666"/>
    </location>
</feature>
<gene>
    <name evidence="14" type="ORF">FF125_12730</name>
</gene>
<evidence type="ECO:0000256" key="1">
    <source>
        <dbReference type="ARBA" id="ARBA00004571"/>
    </source>
</evidence>
<dbReference type="KEGG" id="fbe:FF125_12730"/>
<evidence type="ECO:0000256" key="6">
    <source>
        <dbReference type="ARBA" id="ARBA00023077"/>
    </source>
</evidence>
<dbReference type="SUPFAM" id="SSF49464">
    <property type="entry name" value="Carboxypeptidase regulatory domain-like"/>
    <property type="match status" value="1"/>
</dbReference>
<keyword evidence="6 10" id="KW-0798">TonB box</keyword>
<dbReference type="RefSeq" id="WP_138950121.1">
    <property type="nucleotide sequence ID" value="NZ_CP040749.1"/>
</dbReference>
<dbReference type="Gene3D" id="2.170.130.10">
    <property type="entry name" value="TonB-dependent receptor, plug domain"/>
    <property type="match status" value="1"/>
</dbReference>
<evidence type="ECO:0000256" key="4">
    <source>
        <dbReference type="ARBA" id="ARBA00022692"/>
    </source>
</evidence>
<dbReference type="AlphaFoldDB" id="A0A5B7TQP0"/>
<organism evidence="14 15">
    <name type="scientific">Aureibaculum algae</name>
    <dbReference type="NCBI Taxonomy" id="2584122"/>
    <lineage>
        <taxon>Bacteria</taxon>
        <taxon>Pseudomonadati</taxon>
        <taxon>Bacteroidota</taxon>
        <taxon>Flavobacteriia</taxon>
        <taxon>Flavobacteriales</taxon>
        <taxon>Flavobacteriaceae</taxon>
        <taxon>Aureibaculum</taxon>
    </lineage>
</organism>
<evidence type="ECO:0000313" key="15">
    <source>
        <dbReference type="Proteomes" id="UP000306229"/>
    </source>
</evidence>
<evidence type="ECO:0000259" key="12">
    <source>
        <dbReference type="Pfam" id="PF00593"/>
    </source>
</evidence>
<dbReference type="Proteomes" id="UP000306229">
    <property type="component" value="Chromosome"/>
</dbReference>
<dbReference type="Gene3D" id="2.40.170.20">
    <property type="entry name" value="TonB-dependent receptor, beta-barrel domain"/>
    <property type="match status" value="1"/>
</dbReference>
<evidence type="ECO:0000256" key="11">
    <source>
        <dbReference type="SAM" id="SignalP"/>
    </source>
</evidence>
<evidence type="ECO:0000256" key="5">
    <source>
        <dbReference type="ARBA" id="ARBA00022729"/>
    </source>
</evidence>
<dbReference type="Pfam" id="PF13715">
    <property type="entry name" value="CarbopepD_reg_2"/>
    <property type="match status" value="1"/>
</dbReference>
<dbReference type="GO" id="GO:0015344">
    <property type="term" value="F:siderophore uptake transmembrane transporter activity"/>
    <property type="evidence" value="ECO:0007669"/>
    <property type="project" value="TreeGrafter"/>
</dbReference>
<dbReference type="EMBL" id="CP040749">
    <property type="protein sequence ID" value="QCX39259.1"/>
    <property type="molecule type" value="Genomic_DNA"/>
</dbReference>
<evidence type="ECO:0000256" key="2">
    <source>
        <dbReference type="ARBA" id="ARBA00022448"/>
    </source>
</evidence>
<dbReference type="GO" id="GO:0009279">
    <property type="term" value="C:cell outer membrane"/>
    <property type="evidence" value="ECO:0007669"/>
    <property type="project" value="UniProtKB-SubCell"/>
</dbReference>
<dbReference type="GO" id="GO:0044718">
    <property type="term" value="P:siderophore transmembrane transport"/>
    <property type="evidence" value="ECO:0007669"/>
    <property type="project" value="TreeGrafter"/>
</dbReference>